<feature type="domain" description="Treble clef zinc finger" evidence="2">
    <location>
        <begin position="404"/>
        <end position="458"/>
    </location>
</feature>
<name>A0A375I2E1_9ACTN</name>
<dbReference type="InterPro" id="IPR025487">
    <property type="entry name" value="DUF4379"/>
</dbReference>
<dbReference type="PANTHER" id="PTHR37317:SF1">
    <property type="entry name" value="ZINC-RIBBON DOMAIN-CONTAINING PROTEIN-RELATED"/>
    <property type="match status" value="1"/>
</dbReference>
<gene>
    <name evidence="3" type="ORF">PROPJV5_1234</name>
</gene>
<protein>
    <submittedName>
        <fullName evidence="3">SsDNA-binding transcriptional regulator</fullName>
    </submittedName>
</protein>
<evidence type="ECO:0000313" key="3">
    <source>
        <dbReference type="EMBL" id="SPF68291.1"/>
    </source>
</evidence>
<organism evidence="3 4">
    <name type="scientific">Propionibacterium ruminifibrarum</name>
    <dbReference type="NCBI Taxonomy" id="1962131"/>
    <lineage>
        <taxon>Bacteria</taxon>
        <taxon>Bacillati</taxon>
        <taxon>Actinomycetota</taxon>
        <taxon>Actinomycetes</taxon>
        <taxon>Propionibacteriales</taxon>
        <taxon>Propionibacteriaceae</taxon>
        <taxon>Propionibacterium</taxon>
    </lineage>
</organism>
<evidence type="ECO:0000313" key="4">
    <source>
        <dbReference type="Proteomes" id="UP000265962"/>
    </source>
</evidence>
<accession>A0A375I2E1</accession>
<evidence type="ECO:0000256" key="1">
    <source>
        <dbReference type="SAM" id="MobiDB-lite"/>
    </source>
</evidence>
<dbReference type="AlphaFoldDB" id="A0A375I2E1"/>
<keyword evidence="4" id="KW-1185">Reference proteome</keyword>
<dbReference type="Pfam" id="PF14311">
    <property type="entry name" value="DUF4379"/>
    <property type="match status" value="3"/>
</dbReference>
<feature type="region of interest" description="Disordered" evidence="1">
    <location>
        <begin position="321"/>
        <end position="344"/>
    </location>
</feature>
<proteinExistence type="predicted"/>
<evidence type="ECO:0000259" key="2">
    <source>
        <dbReference type="Pfam" id="PF14311"/>
    </source>
</evidence>
<feature type="compositionally biased region" description="Polar residues" evidence="1">
    <location>
        <begin position="335"/>
        <end position="344"/>
    </location>
</feature>
<dbReference type="PANTHER" id="PTHR37317">
    <property type="entry name" value="BLR8090 PROTEIN"/>
    <property type="match status" value="1"/>
</dbReference>
<keyword evidence="3" id="KW-0238">DNA-binding</keyword>
<feature type="domain" description="Treble clef zinc finger" evidence="2">
    <location>
        <begin position="186"/>
        <end position="236"/>
    </location>
</feature>
<dbReference type="Proteomes" id="UP000265962">
    <property type="component" value="Unassembled WGS sequence"/>
</dbReference>
<reference evidence="4" key="1">
    <citation type="submission" date="2018-02" db="EMBL/GenBank/DDBJ databases">
        <authorList>
            <person name="Hornung B."/>
        </authorList>
    </citation>
    <scope>NUCLEOTIDE SEQUENCE [LARGE SCALE GENOMIC DNA]</scope>
</reference>
<feature type="domain" description="Treble clef zinc finger" evidence="2">
    <location>
        <begin position="337"/>
        <end position="391"/>
    </location>
</feature>
<dbReference type="GO" id="GO:0003677">
    <property type="term" value="F:DNA binding"/>
    <property type="evidence" value="ECO:0007669"/>
    <property type="project" value="UniProtKB-KW"/>
</dbReference>
<sequence>MKTCSVEGCEQPGAFATRTRPTWCRDHLCQLYSQGGLILLEDFTKPSAYLLTRCIRCNFQGHYRFEYILDRIQVGEAVCRACYWRSWARNARSMSGRAERAVDISTVRQAAEENGFTYLGPLTNPSLEDDPHATRCNSCGRVEAQRSGDIGWGCSCRRNQKTATVGTKKTQGANLLKNSDNRAIVWWDHECNSDSFWEVATIKSRREAWWTCSEGHSFKARILDVTNDSFSCPECQSIRRAAWEEKLALLRGKTIADVPELLTAWDEDIPPANVLVDKKYMGSGYRFRCPSGHRNTRSPLSYLFDGCSACKANETREANAKRADVNPAASRLTPEISSQWHPTKNGNLRLANISPNSRRMIWWRDPVCGHEFQATPRERDKYDRWRCPLCRTILDSLAYHYPELAEEWSVDNPISPWEIRSNTTQLKEPPLWVCKNDPTHVWRAMPTARVNGSQCPECIETGKSRIEGEYYLAALARWGNAKSGFRVHSARFRTHSSWTIDVLVNLTADERLAIEYDGSYWHRDKFDTDRAKSLDLLADTFILVRLRESPLPSLQIAHPNYYEFTVYPAAQDPARDVARIDEMIIR</sequence>
<dbReference type="EMBL" id="OMOH01000004">
    <property type="protein sequence ID" value="SPF68291.1"/>
    <property type="molecule type" value="Genomic_DNA"/>
</dbReference>